<proteinExistence type="predicted"/>
<evidence type="ECO:0000256" key="1">
    <source>
        <dbReference type="SAM" id="Phobius"/>
    </source>
</evidence>
<evidence type="ECO:0000313" key="3">
    <source>
        <dbReference type="Proteomes" id="UP001151699"/>
    </source>
</evidence>
<sequence length="61" mass="6757">ITPLYVPVSLERNHPAALAKQNMKFFIVLTVLIVGLANVHPSNGQIKSSKWIIVFGDLNNE</sequence>
<feature type="non-terminal residue" evidence="2">
    <location>
        <position position="1"/>
    </location>
</feature>
<organism evidence="2 3">
    <name type="scientific">Pseudolycoriella hygida</name>
    <dbReference type="NCBI Taxonomy" id="35572"/>
    <lineage>
        <taxon>Eukaryota</taxon>
        <taxon>Metazoa</taxon>
        <taxon>Ecdysozoa</taxon>
        <taxon>Arthropoda</taxon>
        <taxon>Hexapoda</taxon>
        <taxon>Insecta</taxon>
        <taxon>Pterygota</taxon>
        <taxon>Neoptera</taxon>
        <taxon>Endopterygota</taxon>
        <taxon>Diptera</taxon>
        <taxon>Nematocera</taxon>
        <taxon>Sciaroidea</taxon>
        <taxon>Sciaridae</taxon>
        <taxon>Pseudolycoriella</taxon>
    </lineage>
</organism>
<dbReference type="Proteomes" id="UP001151699">
    <property type="component" value="Chromosome A"/>
</dbReference>
<keyword evidence="1" id="KW-1133">Transmembrane helix</keyword>
<keyword evidence="1" id="KW-0812">Transmembrane</keyword>
<keyword evidence="3" id="KW-1185">Reference proteome</keyword>
<comment type="caution">
    <text evidence="2">The sequence shown here is derived from an EMBL/GenBank/DDBJ whole genome shotgun (WGS) entry which is preliminary data.</text>
</comment>
<reference evidence="2" key="1">
    <citation type="submission" date="2022-07" db="EMBL/GenBank/DDBJ databases">
        <authorList>
            <person name="Trinca V."/>
            <person name="Uliana J.V.C."/>
            <person name="Torres T.T."/>
            <person name="Ward R.J."/>
            <person name="Monesi N."/>
        </authorList>
    </citation>
    <scope>NUCLEOTIDE SEQUENCE</scope>
    <source>
        <strain evidence="2">HSMRA1968</strain>
        <tissue evidence="2">Whole embryos</tissue>
    </source>
</reference>
<protein>
    <submittedName>
        <fullName evidence="2">Uncharacterized protein</fullName>
    </submittedName>
</protein>
<dbReference type="EMBL" id="WJQU01000001">
    <property type="protein sequence ID" value="KAJ6646679.1"/>
    <property type="molecule type" value="Genomic_DNA"/>
</dbReference>
<dbReference type="AlphaFoldDB" id="A0A9Q0NAF5"/>
<gene>
    <name evidence="2" type="ORF">Bhyg_01892</name>
</gene>
<accession>A0A9Q0NAF5</accession>
<feature type="transmembrane region" description="Helical" evidence="1">
    <location>
        <begin position="23"/>
        <end position="40"/>
    </location>
</feature>
<keyword evidence="1" id="KW-0472">Membrane</keyword>
<name>A0A9Q0NAF5_9DIPT</name>
<evidence type="ECO:0000313" key="2">
    <source>
        <dbReference type="EMBL" id="KAJ6646679.1"/>
    </source>
</evidence>